<keyword evidence="3" id="KW-0418">Kinase</keyword>
<dbReference type="SUPFAM" id="SSF55874">
    <property type="entry name" value="ATPase domain of HSP90 chaperone/DNA topoisomerase II/histidine kinase"/>
    <property type="match status" value="1"/>
</dbReference>
<dbReference type="CDD" id="cd16936">
    <property type="entry name" value="HATPase_RsbW-like"/>
    <property type="match status" value="1"/>
</dbReference>
<keyword evidence="3" id="KW-0808">Transferase</keyword>
<proteinExistence type="predicted"/>
<dbReference type="Pfam" id="PF13581">
    <property type="entry name" value="HATPase_c_2"/>
    <property type="match status" value="1"/>
</dbReference>
<organism evidence="3 4">
    <name type="scientific">Salinibacter ruber</name>
    <dbReference type="NCBI Taxonomy" id="146919"/>
    <lineage>
        <taxon>Bacteria</taxon>
        <taxon>Pseudomonadati</taxon>
        <taxon>Rhodothermota</taxon>
        <taxon>Rhodothermia</taxon>
        <taxon>Rhodothermales</taxon>
        <taxon>Salinibacteraceae</taxon>
        <taxon>Salinibacter</taxon>
    </lineage>
</organism>
<dbReference type="EMBL" id="JANTYZ010000004">
    <property type="protein sequence ID" value="MCS3865249.1"/>
    <property type="molecule type" value="Genomic_DNA"/>
</dbReference>
<dbReference type="PANTHER" id="PTHR35526:SF3">
    <property type="entry name" value="ANTI-SIGMA-F FACTOR RSBW"/>
    <property type="match status" value="1"/>
</dbReference>
<accession>A0A9X2QTH6</accession>
<dbReference type="EC" id="2.7.11.1" evidence="3"/>
<comment type="caution">
    <text evidence="3">The sequence shown here is derived from an EMBL/GenBank/DDBJ whole genome shotgun (WGS) entry which is preliminary data.</text>
</comment>
<dbReference type="InterPro" id="IPR003594">
    <property type="entry name" value="HATPase_dom"/>
</dbReference>
<dbReference type="AlphaFoldDB" id="A0A9X2QTH6"/>
<dbReference type="GO" id="GO:0004674">
    <property type="term" value="F:protein serine/threonine kinase activity"/>
    <property type="evidence" value="ECO:0007669"/>
    <property type="project" value="UniProtKB-KW"/>
</dbReference>
<evidence type="ECO:0000256" key="1">
    <source>
        <dbReference type="ARBA" id="ARBA00022527"/>
    </source>
</evidence>
<name>A0A9X2QTH6_9BACT</name>
<dbReference type="Gene3D" id="3.30.565.10">
    <property type="entry name" value="Histidine kinase-like ATPase, C-terminal domain"/>
    <property type="match status" value="1"/>
</dbReference>
<evidence type="ECO:0000313" key="3">
    <source>
        <dbReference type="EMBL" id="MCS3865249.1"/>
    </source>
</evidence>
<dbReference type="PANTHER" id="PTHR35526">
    <property type="entry name" value="ANTI-SIGMA-F FACTOR RSBW-RELATED"/>
    <property type="match status" value="1"/>
</dbReference>
<reference evidence="3" key="1">
    <citation type="submission" date="2022-08" db="EMBL/GenBank/DDBJ databases">
        <title>Genomic Encyclopedia of Type Strains, Phase V (KMG-V): Genome sequencing to study the core and pangenomes of soil and plant-associated prokaryotes.</title>
        <authorList>
            <person name="Whitman W."/>
        </authorList>
    </citation>
    <scope>NUCLEOTIDE SEQUENCE</scope>
    <source>
        <strain evidence="3">SP2016B</strain>
    </source>
</reference>
<gene>
    <name evidence="3" type="ORF">GGP82_001803</name>
</gene>
<dbReference type="RefSeq" id="WP_259056653.1">
    <property type="nucleotide sequence ID" value="NZ_JANTYZ010000004.1"/>
</dbReference>
<evidence type="ECO:0000313" key="4">
    <source>
        <dbReference type="Proteomes" id="UP001155034"/>
    </source>
</evidence>
<dbReference type="InterPro" id="IPR050267">
    <property type="entry name" value="Anti-sigma-factor_SerPK"/>
</dbReference>
<evidence type="ECO:0000259" key="2">
    <source>
        <dbReference type="Pfam" id="PF13581"/>
    </source>
</evidence>
<sequence>MDPFTKTYTDLDRAIDEVRTLSDDWPVSQQDGAIDDETLHCTCLVLHEWIANLHQHARFRNGTPMVEIRLTCDAERVTCSVLDNSDGFDLTSYLPADDEDPEAFPERGMGLRIIKTCTDDLSYSPTEDGLHCFEFIIPSDHDPWLNTLF</sequence>
<dbReference type="Proteomes" id="UP001155034">
    <property type="component" value="Unassembled WGS sequence"/>
</dbReference>
<keyword evidence="1" id="KW-0723">Serine/threonine-protein kinase</keyword>
<dbReference type="InterPro" id="IPR036890">
    <property type="entry name" value="HATPase_C_sf"/>
</dbReference>
<protein>
    <submittedName>
        <fullName evidence="3">Serine/threonine-protein kinase RsbW</fullName>
        <ecNumber evidence="3">2.7.11.1</ecNumber>
    </submittedName>
</protein>
<feature type="domain" description="Histidine kinase/HSP90-like ATPase" evidence="2">
    <location>
        <begin position="28"/>
        <end position="127"/>
    </location>
</feature>